<feature type="transmembrane region" description="Helical" evidence="1">
    <location>
        <begin position="546"/>
        <end position="568"/>
    </location>
</feature>
<feature type="transmembrane region" description="Helical" evidence="1">
    <location>
        <begin position="733"/>
        <end position="757"/>
    </location>
</feature>
<organism evidence="3 4">
    <name type="scientific">Thiobacillus sedimenti</name>
    <dbReference type="NCBI Taxonomy" id="3110231"/>
    <lineage>
        <taxon>Bacteria</taxon>
        <taxon>Pseudomonadati</taxon>
        <taxon>Pseudomonadota</taxon>
        <taxon>Betaproteobacteria</taxon>
        <taxon>Nitrosomonadales</taxon>
        <taxon>Thiobacillaceae</taxon>
        <taxon>Thiobacillus</taxon>
    </lineage>
</organism>
<feature type="domain" description="VanZ-like" evidence="2">
    <location>
        <begin position="22"/>
        <end position="142"/>
    </location>
</feature>
<feature type="transmembrane region" description="Helical" evidence="1">
    <location>
        <begin position="588"/>
        <end position="608"/>
    </location>
</feature>
<feature type="transmembrane region" description="Helical" evidence="1">
    <location>
        <begin position="13"/>
        <end position="31"/>
    </location>
</feature>
<evidence type="ECO:0000313" key="4">
    <source>
        <dbReference type="Proteomes" id="UP001334732"/>
    </source>
</evidence>
<feature type="transmembrane region" description="Helical" evidence="1">
    <location>
        <begin position="513"/>
        <end position="534"/>
    </location>
</feature>
<feature type="domain" description="VanZ-like" evidence="2">
    <location>
        <begin position="171"/>
        <end position="286"/>
    </location>
</feature>
<reference evidence="3 4" key="1">
    <citation type="submission" date="2023-12" db="EMBL/GenBank/DDBJ databases">
        <title>Thiobacillus sedimentum sp. nov., a chemolithoautotrophic sulfur-oxidizing bacterium isolated from freshwater sediment.</title>
        <authorList>
            <person name="Luo J."/>
            <person name="Dai C."/>
        </authorList>
    </citation>
    <scope>NUCLEOTIDE SEQUENCE [LARGE SCALE GENOMIC DNA]</scope>
    <source>
        <strain evidence="3 4">SCUT-2</strain>
    </source>
</reference>
<feature type="transmembrane region" description="Helical" evidence="1">
    <location>
        <begin position="433"/>
        <end position="450"/>
    </location>
</feature>
<dbReference type="Proteomes" id="UP001334732">
    <property type="component" value="Chromosome"/>
</dbReference>
<dbReference type="EMBL" id="CP141769">
    <property type="protein sequence ID" value="WRS39523.1"/>
    <property type="molecule type" value="Genomic_DNA"/>
</dbReference>
<evidence type="ECO:0000256" key="1">
    <source>
        <dbReference type="SAM" id="Phobius"/>
    </source>
</evidence>
<evidence type="ECO:0000259" key="2">
    <source>
        <dbReference type="Pfam" id="PF04892"/>
    </source>
</evidence>
<dbReference type="Pfam" id="PF04892">
    <property type="entry name" value="VanZ"/>
    <property type="match status" value="3"/>
</dbReference>
<feature type="domain" description="VanZ-like" evidence="2">
    <location>
        <begin position="324"/>
        <end position="447"/>
    </location>
</feature>
<feature type="transmembrane region" description="Helical" evidence="1">
    <location>
        <begin position="126"/>
        <end position="143"/>
    </location>
</feature>
<dbReference type="PANTHER" id="PTHR28008:SF1">
    <property type="entry name" value="DOMAIN PROTEIN, PUTATIVE (AFU_ORTHOLOGUE AFUA_3G10980)-RELATED"/>
    <property type="match status" value="1"/>
</dbReference>
<feature type="transmembrane region" description="Helical" evidence="1">
    <location>
        <begin position="64"/>
        <end position="81"/>
    </location>
</feature>
<feature type="transmembrane region" description="Helical" evidence="1">
    <location>
        <begin position="246"/>
        <end position="267"/>
    </location>
</feature>
<accession>A0ABZ1CJG3</accession>
<keyword evidence="4" id="KW-1185">Reference proteome</keyword>
<dbReference type="RefSeq" id="WP_324780054.1">
    <property type="nucleotide sequence ID" value="NZ_CP141769.1"/>
</dbReference>
<keyword evidence="1" id="KW-0812">Transmembrane</keyword>
<feature type="transmembrane region" description="Helical" evidence="1">
    <location>
        <begin position="659"/>
        <end position="678"/>
    </location>
</feature>
<keyword evidence="1" id="KW-0472">Membrane</keyword>
<evidence type="ECO:0000313" key="3">
    <source>
        <dbReference type="EMBL" id="WRS39523.1"/>
    </source>
</evidence>
<feature type="transmembrane region" description="Helical" evidence="1">
    <location>
        <begin position="481"/>
        <end position="501"/>
    </location>
</feature>
<protein>
    <submittedName>
        <fullName evidence="3">VanZ family protein</fullName>
    </submittedName>
</protein>
<feature type="transmembrane region" description="Helical" evidence="1">
    <location>
        <begin position="690"/>
        <end position="713"/>
    </location>
</feature>
<feature type="transmembrane region" description="Helical" evidence="1">
    <location>
        <begin position="273"/>
        <end position="290"/>
    </location>
</feature>
<feature type="transmembrane region" description="Helical" evidence="1">
    <location>
        <begin position="93"/>
        <end position="114"/>
    </location>
</feature>
<feature type="transmembrane region" description="Helical" evidence="1">
    <location>
        <begin position="371"/>
        <end position="389"/>
    </location>
</feature>
<keyword evidence="1" id="KW-1133">Transmembrane helix</keyword>
<gene>
    <name evidence="3" type="ORF">VA613_01260</name>
</gene>
<feature type="transmembrane region" description="Helical" evidence="1">
    <location>
        <begin position="401"/>
        <end position="421"/>
    </location>
</feature>
<dbReference type="PANTHER" id="PTHR28008">
    <property type="entry name" value="DOMAIN PROTEIN, PUTATIVE (AFU_ORTHOLOGUE AFUA_3G10980)-RELATED"/>
    <property type="match status" value="1"/>
</dbReference>
<feature type="transmembrane region" description="Helical" evidence="1">
    <location>
        <begin position="311"/>
        <end position="333"/>
    </location>
</feature>
<feature type="transmembrane region" description="Helical" evidence="1">
    <location>
        <begin position="620"/>
        <end position="639"/>
    </location>
</feature>
<sequence>MTRNPGLNVNARALMRLGALLYTLFVVYGSLVPLKYHALPWGEAVARFAAIPFLKLGIGSLADWVANLLLFIPLSFLWMGASCGGGARRCRVLATLALIPLAIALSVGIEFTQLFFPQRTVSQNDILAETVGGIVGVVAWWLAGRRFAEWLQGWWQVHSRASLGERLASTYLAGVLFYNVLPLDLTLSAVEIFHKWHQGKINLVPFAALPADPADALYEVVTDALIWTPLALLWRLDGSRSARRAWGMTVATAAILEILQLFVYSRVSDVNDVLAAAVGAALGCWLGGGWGRRAIQADPQADAARARLSPFAAWLPFALALGWAGCLLFVFWFPFDFKTDGAFIRGRLDFIHRVPFEVYYFGTEFRAVTEVLRKMLFFAPLGGLLAWGVARRPWRWRGPLFAVSMLGLALLPAAVELGQVMLPEKIADTTDWLLEWLGGLAGYGIVRHLLRAPRRVAPMPETAHPEVVPVLRPGRSPRWHMPLMLAGMGVLFWGATHASFMPYNVRELLRDDIPLLSVLLLAIVCYWMAAWPIWLARRRVSGVGRWLQLPFGLLVYGSVGFLLLDAAVPDESLYDLAGSPVLHWPGQWELGLRWVALFSAPGVLLYLAAQTVRRWRGRHLGAAHFLAALPVLLIAYWGVVVRADTDNLTELMAAPYPLAFAALCAWGYTLFLAAALLASPWPARQRVRRLFGVLVSLPLAILWLHLGLAGHIAKYGQEFSALQFLLSRDRQHYASTAVIWLRYGVLHMLVIAALASLQWPHFRATQRLQGQTAHAPH</sequence>
<name>A0ABZ1CJG3_9PROT</name>
<proteinExistence type="predicted"/>
<dbReference type="InterPro" id="IPR006976">
    <property type="entry name" value="VanZ-like"/>
</dbReference>